<reference evidence="4" key="1">
    <citation type="submission" date="2020-02" db="EMBL/GenBank/DDBJ databases">
        <title>Genomic and physiological characterization of two novel Nitrospinaceae genera.</title>
        <authorList>
            <person name="Mueller A.J."/>
            <person name="Jung M.-Y."/>
            <person name="Strachan C.R."/>
            <person name="Herbold C.W."/>
            <person name="Kirkegaard R.H."/>
            <person name="Daims H."/>
        </authorList>
    </citation>
    <scope>NUCLEOTIDE SEQUENCE [LARGE SCALE GENOMIC DNA]</scope>
</reference>
<evidence type="ECO:0000313" key="3">
    <source>
        <dbReference type="EMBL" id="QPJ64942.1"/>
    </source>
</evidence>
<dbReference type="InterPro" id="IPR001173">
    <property type="entry name" value="Glyco_trans_2-like"/>
</dbReference>
<feature type="transmembrane region" description="Helical" evidence="1">
    <location>
        <begin position="250"/>
        <end position="273"/>
    </location>
</feature>
<dbReference type="Proteomes" id="UP000594464">
    <property type="component" value="Chromosome"/>
</dbReference>
<name>A0A7T0C214_9BACT</name>
<dbReference type="InterPro" id="IPR029044">
    <property type="entry name" value="Nucleotide-diphossugar_trans"/>
</dbReference>
<dbReference type="AlphaFoldDB" id="A0A7T0C214"/>
<dbReference type="InterPro" id="IPR050256">
    <property type="entry name" value="Glycosyltransferase_2"/>
</dbReference>
<proteinExistence type="predicted"/>
<dbReference type="CDD" id="cd04179">
    <property type="entry name" value="DPM_DPG-synthase_like"/>
    <property type="match status" value="1"/>
</dbReference>
<dbReference type="PANTHER" id="PTHR48090:SF6">
    <property type="entry name" value="SLR5056 PROTEIN"/>
    <property type="match status" value="1"/>
</dbReference>
<dbReference type="SUPFAM" id="SSF53448">
    <property type="entry name" value="Nucleotide-diphospho-sugar transferases"/>
    <property type="match status" value="1"/>
</dbReference>
<dbReference type="Pfam" id="PF00535">
    <property type="entry name" value="Glycos_transf_2"/>
    <property type="match status" value="1"/>
</dbReference>
<evidence type="ECO:0000256" key="1">
    <source>
        <dbReference type="SAM" id="Phobius"/>
    </source>
</evidence>
<accession>A0A7T0C214</accession>
<sequence length="315" mass="35448">MFENKSIAVVVPAHNEEKLIQTTLSSIPDWVDRIFVVDDRSGDATVEKIKESMKSDARVELIEHEKNQGVGGAIATGYKAGLDNQIDVTVVMAGDAQMDPEDLPELVRPVAVEGVDYAKGNRLFHADWRVIPRARFFGNAVLSLLTKIASGYWHIADSQCGYTAISLRALRRMNLDAMYARYGVPNDLLVNLNISNCTVRDVPVRPVYNIGEVSELKISRVVWTISRLLLSKFFERLFIKYIVKDFHPLVFFYTLGLIAFPSGFLTGLYLFFYRIAVGPVSVTSALFSIFLMITGLQFLLFAMWFDMENNKSLKG</sequence>
<evidence type="ECO:0000259" key="2">
    <source>
        <dbReference type="Pfam" id="PF00535"/>
    </source>
</evidence>
<dbReference type="PANTHER" id="PTHR48090">
    <property type="entry name" value="UNDECAPRENYL-PHOSPHATE 4-DEOXY-4-FORMAMIDO-L-ARABINOSE TRANSFERASE-RELATED"/>
    <property type="match status" value="1"/>
</dbReference>
<feature type="domain" description="Glycosyltransferase 2-like" evidence="2">
    <location>
        <begin position="9"/>
        <end position="166"/>
    </location>
</feature>
<keyword evidence="1" id="KW-0812">Transmembrane</keyword>
<gene>
    <name evidence="3" type="ORF">G3M78_05900</name>
</gene>
<dbReference type="GO" id="GO:0016740">
    <property type="term" value="F:transferase activity"/>
    <property type="evidence" value="ECO:0007669"/>
    <property type="project" value="UniProtKB-KW"/>
</dbReference>
<keyword evidence="1" id="KW-1133">Transmembrane helix</keyword>
<feature type="transmembrane region" description="Helical" evidence="1">
    <location>
        <begin position="285"/>
        <end position="305"/>
    </location>
</feature>
<evidence type="ECO:0000313" key="4">
    <source>
        <dbReference type="Proteomes" id="UP000594464"/>
    </source>
</evidence>
<organism evidence="3 4">
    <name type="scientific">Candidatus Nitrohelix vancouverensis</name>
    <dbReference type="NCBI Taxonomy" id="2705534"/>
    <lineage>
        <taxon>Bacteria</taxon>
        <taxon>Pseudomonadati</taxon>
        <taxon>Nitrospinota/Tectimicrobiota group</taxon>
        <taxon>Nitrospinota</taxon>
        <taxon>Nitrospinia</taxon>
        <taxon>Nitrospinales</taxon>
        <taxon>Nitrospinaceae</taxon>
        <taxon>Candidatus Nitrohelix</taxon>
    </lineage>
</organism>
<keyword evidence="1" id="KW-0472">Membrane</keyword>
<dbReference type="EMBL" id="CP048620">
    <property type="protein sequence ID" value="QPJ64942.1"/>
    <property type="molecule type" value="Genomic_DNA"/>
</dbReference>
<keyword evidence="3" id="KW-0808">Transferase</keyword>
<dbReference type="KEGG" id="nva:G3M78_05900"/>
<protein>
    <submittedName>
        <fullName evidence="3">Glycosyltransferase family 2 protein</fullName>
    </submittedName>
</protein>
<dbReference type="Gene3D" id="3.90.550.10">
    <property type="entry name" value="Spore Coat Polysaccharide Biosynthesis Protein SpsA, Chain A"/>
    <property type="match status" value="1"/>
</dbReference>